<protein>
    <submittedName>
        <fullName evidence="12">5-hydroxytryptamine receptor 1A-alpha</fullName>
    </submittedName>
</protein>
<dbReference type="EMBL" id="JAIZAY010000004">
    <property type="protein sequence ID" value="KAJ8044150.1"/>
    <property type="molecule type" value="Genomic_DNA"/>
</dbReference>
<proteinExistence type="predicted"/>
<keyword evidence="5" id="KW-0297">G-protein coupled receptor</keyword>
<dbReference type="OrthoDB" id="9996086at2759"/>
<dbReference type="Pfam" id="PF00001">
    <property type="entry name" value="7tm_1"/>
    <property type="match status" value="1"/>
</dbReference>
<dbReference type="SUPFAM" id="SSF81321">
    <property type="entry name" value="Family A G protein-coupled receptor-like"/>
    <property type="match status" value="1"/>
</dbReference>
<sequence>MHGNGTVREYIYIPVEVQVIYLVLGIAILVVNLIVMVAYTQDRDIRRVPANVYILNLSISDFITGVHLLIRFFWAVASGAVVPVYESVPCLFLGVFHHASLVMSSLIVMEISFDRLKMVSNPFKYRQRTVRRAVIVSVCTWIAPVIYISLLVHVVPIVADLFRIEYKAAVCLETQLPRVFIVLSFWGDCVIPFIILLVLNGLVILRLRKATLERFQRQKSEYNFKSSRRNISASETSSHSNWNRDTIYTLSDGKENAQQNNAISLNTYIRDDEERRHGNGFSSNQSATETRIKEATKKEFRPAGARINEATKREFKKIYRTAAILRVFVGVYFICWMPFYVTLAISKYHSIPEWVILLASVNVSLNSFINPFMYAYMSRKFRRRFLLMLKCRRR</sequence>
<keyword evidence="6 10" id="KW-0472">Membrane</keyword>
<dbReference type="Proteomes" id="UP001152320">
    <property type="component" value="Chromosome 4"/>
</dbReference>
<feature type="transmembrane region" description="Helical" evidence="10">
    <location>
        <begin position="52"/>
        <end position="74"/>
    </location>
</feature>
<evidence type="ECO:0000256" key="6">
    <source>
        <dbReference type="ARBA" id="ARBA00023136"/>
    </source>
</evidence>
<keyword evidence="7" id="KW-1015">Disulfide bond</keyword>
<keyword evidence="4 10" id="KW-1133">Transmembrane helix</keyword>
<accession>A0A9Q1CGA6</accession>
<name>A0A9Q1CGA6_HOLLE</name>
<evidence type="ECO:0000259" key="11">
    <source>
        <dbReference type="PROSITE" id="PS50262"/>
    </source>
</evidence>
<keyword evidence="2" id="KW-1003">Cell membrane</keyword>
<evidence type="ECO:0000256" key="10">
    <source>
        <dbReference type="SAM" id="Phobius"/>
    </source>
</evidence>
<evidence type="ECO:0000256" key="3">
    <source>
        <dbReference type="ARBA" id="ARBA00022692"/>
    </source>
</evidence>
<evidence type="ECO:0000256" key="1">
    <source>
        <dbReference type="ARBA" id="ARBA00004651"/>
    </source>
</evidence>
<dbReference type="GO" id="GO:0043410">
    <property type="term" value="P:positive regulation of MAPK cascade"/>
    <property type="evidence" value="ECO:0007669"/>
    <property type="project" value="TreeGrafter"/>
</dbReference>
<evidence type="ECO:0000256" key="9">
    <source>
        <dbReference type="ARBA" id="ARBA00023224"/>
    </source>
</evidence>
<dbReference type="PRINTS" id="PR00237">
    <property type="entry name" value="GPCRRHODOPSN"/>
</dbReference>
<evidence type="ECO:0000313" key="12">
    <source>
        <dbReference type="EMBL" id="KAJ8044150.1"/>
    </source>
</evidence>
<keyword evidence="13" id="KW-1185">Reference proteome</keyword>
<feature type="transmembrane region" description="Helical" evidence="10">
    <location>
        <begin position="20"/>
        <end position="40"/>
    </location>
</feature>
<dbReference type="GO" id="GO:0005886">
    <property type="term" value="C:plasma membrane"/>
    <property type="evidence" value="ECO:0007669"/>
    <property type="project" value="UniProtKB-SubCell"/>
</dbReference>
<dbReference type="PANTHER" id="PTHR24248">
    <property type="entry name" value="ADRENERGIC RECEPTOR-RELATED G-PROTEIN COUPLED RECEPTOR"/>
    <property type="match status" value="1"/>
</dbReference>
<keyword evidence="3 10" id="KW-0812">Transmembrane</keyword>
<feature type="transmembrane region" description="Helical" evidence="10">
    <location>
        <begin position="323"/>
        <end position="342"/>
    </location>
</feature>
<reference evidence="12" key="1">
    <citation type="submission" date="2021-10" db="EMBL/GenBank/DDBJ databases">
        <title>Tropical sea cucumber genome reveals ecological adaptation and Cuvierian tubules defense mechanism.</title>
        <authorList>
            <person name="Chen T."/>
        </authorList>
    </citation>
    <scope>NUCLEOTIDE SEQUENCE</scope>
    <source>
        <strain evidence="12">Nanhai2018</strain>
        <tissue evidence="12">Muscle</tissue>
    </source>
</reference>
<evidence type="ECO:0000256" key="5">
    <source>
        <dbReference type="ARBA" id="ARBA00023040"/>
    </source>
</evidence>
<dbReference type="CDD" id="cd00637">
    <property type="entry name" value="7tm_classA_rhodopsin-like"/>
    <property type="match status" value="1"/>
</dbReference>
<dbReference type="InterPro" id="IPR000276">
    <property type="entry name" value="GPCR_Rhodpsn"/>
</dbReference>
<feature type="transmembrane region" description="Helical" evidence="10">
    <location>
        <begin position="354"/>
        <end position="376"/>
    </location>
</feature>
<comment type="subcellular location">
    <subcellularLocation>
        <location evidence="1">Cell membrane</location>
        <topology evidence="1">Multi-pass membrane protein</topology>
    </subcellularLocation>
</comment>
<comment type="caution">
    <text evidence="12">The sequence shown here is derived from an EMBL/GenBank/DDBJ whole genome shotgun (WGS) entry which is preliminary data.</text>
</comment>
<keyword evidence="9" id="KW-0807">Transducer</keyword>
<dbReference type="AlphaFoldDB" id="A0A9Q1CGA6"/>
<feature type="transmembrane region" description="Helical" evidence="10">
    <location>
        <begin position="179"/>
        <end position="205"/>
    </location>
</feature>
<organism evidence="12 13">
    <name type="scientific">Holothuria leucospilota</name>
    <name type="common">Black long sea cucumber</name>
    <name type="synonym">Mertensiothuria leucospilota</name>
    <dbReference type="NCBI Taxonomy" id="206669"/>
    <lineage>
        <taxon>Eukaryota</taxon>
        <taxon>Metazoa</taxon>
        <taxon>Echinodermata</taxon>
        <taxon>Eleutherozoa</taxon>
        <taxon>Echinozoa</taxon>
        <taxon>Holothuroidea</taxon>
        <taxon>Aspidochirotacea</taxon>
        <taxon>Aspidochirotida</taxon>
        <taxon>Holothuriidae</taxon>
        <taxon>Holothuria</taxon>
    </lineage>
</organism>
<evidence type="ECO:0000256" key="8">
    <source>
        <dbReference type="ARBA" id="ARBA00023170"/>
    </source>
</evidence>
<evidence type="ECO:0000313" key="13">
    <source>
        <dbReference type="Proteomes" id="UP001152320"/>
    </source>
</evidence>
<dbReference type="PROSITE" id="PS50262">
    <property type="entry name" value="G_PROTEIN_RECEP_F1_2"/>
    <property type="match status" value="1"/>
</dbReference>
<dbReference type="InterPro" id="IPR017452">
    <property type="entry name" value="GPCR_Rhodpsn_7TM"/>
</dbReference>
<dbReference type="GO" id="GO:0004993">
    <property type="term" value="F:G protein-coupled serotonin receptor activity"/>
    <property type="evidence" value="ECO:0007669"/>
    <property type="project" value="UniProtKB-ARBA"/>
</dbReference>
<evidence type="ECO:0000256" key="4">
    <source>
        <dbReference type="ARBA" id="ARBA00022989"/>
    </source>
</evidence>
<dbReference type="Gene3D" id="1.20.1070.10">
    <property type="entry name" value="Rhodopsin 7-helix transmembrane proteins"/>
    <property type="match status" value="1"/>
</dbReference>
<keyword evidence="8 12" id="KW-0675">Receptor</keyword>
<feature type="domain" description="G-protein coupled receptors family 1 profile" evidence="11">
    <location>
        <begin position="31"/>
        <end position="374"/>
    </location>
</feature>
<feature type="transmembrane region" description="Helical" evidence="10">
    <location>
        <begin position="134"/>
        <end position="159"/>
    </location>
</feature>
<evidence type="ECO:0000256" key="2">
    <source>
        <dbReference type="ARBA" id="ARBA00022475"/>
    </source>
</evidence>
<evidence type="ECO:0000256" key="7">
    <source>
        <dbReference type="ARBA" id="ARBA00023157"/>
    </source>
</evidence>
<feature type="transmembrane region" description="Helical" evidence="10">
    <location>
        <begin position="94"/>
        <end position="113"/>
    </location>
</feature>
<dbReference type="GO" id="GO:0071880">
    <property type="term" value="P:adenylate cyclase-activating adrenergic receptor signaling pathway"/>
    <property type="evidence" value="ECO:0007669"/>
    <property type="project" value="TreeGrafter"/>
</dbReference>
<dbReference type="PANTHER" id="PTHR24248:SF199">
    <property type="entry name" value="IP13425P-RELATED"/>
    <property type="match status" value="1"/>
</dbReference>
<gene>
    <name evidence="12" type="ORF">HOLleu_11533</name>
</gene>